<feature type="transmembrane region" description="Helical" evidence="7">
    <location>
        <begin position="305"/>
        <end position="324"/>
    </location>
</feature>
<feature type="transmembrane region" description="Helical" evidence="7">
    <location>
        <begin position="469"/>
        <end position="490"/>
    </location>
</feature>
<reference evidence="9 10" key="1">
    <citation type="submission" date="2019-11" db="EMBL/GenBank/DDBJ databases">
        <title>Genome sequences of 17 halophilic strains isolated from different environments.</title>
        <authorList>
            <person name="Furrow R.E."/>
        </authorList>
    </citation>
    <scope>NUCLEOTIDE SEQUENCE [LARGE SCALE GENOMIC DNA]</scope>
    <source>
        <strain evidence="9 10">22507_15_FS</strain>
    </source>
</reference>
<feature type="domain" description="ABC transmembrane type-1" evidence="8">
    <location>
        <begin position="396"/>
        <end position="602"/>
    </location>
</feature>
<dbReference type="AlphaFoldDB" id="A0A9X4YB51"/>
<evidence type="ECO:0000256" key="3">
    <source>
        <dbReference type="ARBA" id="ARBA00022475"/>
    </source>
</evidence>
<dbReference type="GO" id="GO:0005886">
    <property type="term" value="C:plasma membrane"/>
    <property type="evidence" value="ECO:0007669"/>
    <property type="project" value="UniProtKB-SubCell"/>
</dbReference>
<evidence type="ECO:0000259" key="8">
    <source>
        <dbReference type="PROSITE" id="PS50928"/>
    </source>
</evidence>
<feature type="transmembrane region" description="Helical" evidence="7">
    <location>
        <begin position="207"/>
        <end position="230"/>
    </location>
</feature>
<evidence type="ECO:0000256" key="6">
    <source>
        <dbReference type="ARBA" id="ARBA00023136"/>
    </source>
</evidence>
<dbReference type="Gene3D" id="1.10.3720.10">
    <property type="entry name" value="MetI-like"/>
    <property type="match status" value="2"/>
</dbReference>
<keyword evidence="6 7" id="KW-0472">Membrane</keyword>
<comment type="caution">
    <text evidence="9">The sequence shown here is derived from an EMBL/GenBank/DDBJ whole genome shotgun (WGS) entry which is preliminary data.</text>
</comment>
<keyword evidence="2 7" id="KW-0813">Transport</keyword>
<gene>
    <name evidence="9" type="ORF">GLW01_06785</name>
</gene>
<feature type="transmembrane region" description="Helical" evidence="7">
    <location>
        <begin position="354"/>
        <end position="375"/>
    </location>
</feature>
<evidence type="ECO:0000256" key="4">
    <source>
        <dbReference type="ARBA" id="ARBA00022692"/>
    </source>
</evidence>
<comment type="similarity">
    <text evidence="7">Belongs to the binding-protein-dependent transport system permease family.</text>
</comment>
<dbReference type="FunFam" id="1.10.3720.10:FF:000088">
    <property type="entry name" value="Iron(III) ABC transporter, permease protein"/>
    <property type="match status" value="1"/>
</dbReference>
<dbReference type="InterPro" id="IPR000515">
    <property type="entry name" value="MetI-like"/>
</dbReference>
<proteinExistence type="inferred from homology"/>
<evidence type="ECO:0000256" key="7">
    <source>
        <dbReference type="RuleBase" id="RU363032"/>
    </source>
</evidence>
<keyword evidence="5 7" id="KW-1133">Transmembrane helix</keyword>
<feature type="transmembrane region" description="Helical" evidence="7">
    <location>
        <begin position="431"/>
        <end position="457"/>
    </location>
</feature>
<dbReference type="SUPFAM" id="SSF161098">
    <property type="entry name" value="MetI-like"/>
    <property type="match status" value="2"/>
</dbReference>
<feature type="domain" description="ABC transmembrane type-1" evidence="8">
    <location>
        <begin position="119"/>
        <end position="328"/>
    </location>
</feature>
<feature type="transmembrane region" description="Helical" evidence="7">
    <location>
        <begin position="581"/>
        <end position="602"/>
    </location>
</feature>
<evidence type="ECO:0000256" key="2">
    <source>
        <dbReference type="ARBA" id="ARBA00022448"/>
    </source>
</evidence>
<dbReference type="Proteomes" id="UP000460751">
    <property type="component" value="Unassembled WGS sequence"/>
</dbReference>
<dbReference type="PROSITE" id="PS50928">
    <property type="entry name" value="ABC_TM1"/>
    <property type="match status" value="2"/>
</dbReference>
<dbReference type="OrthoDB" id="9790211at2"/>
<dbReference type="CDD" id="cd06261">
    <property type="entry name" value="TM_PBP2"/>
    <property type="match status" value="1"/>
</dbReference>
<accession>A0A9X4YB51</accession>
<evidence type="ECO:0000313" key="9">
    <source>
        <dbReference type="EMBL" id="MYL26499.1"/>
    </source>
</evidence>
<evidence type="ECO:0000256" key="1">
    <source>
        <dbReference type="ARBA" id="ARBA00004651"/>
    </source>
</evidence>
<feature type="transmembrane region" description="Helical" evidence="7">
    <location>
        <begin position="395"/>
        <end position="419"/>
    </location>
</feature>
<sequence>MTVLAWVSWLRSGRLIPLRLRGWEGLSFGCVSIRSNFVVARPRYTTGGAVLGREWGHSLSEGLHQSGSVKSGGGGFWTWGTLVVAALVGLPVAVIALHVFVPSGEIWSHLADTVLQRYITNTVLLGIGVCIGTLVLGTGTAWLVVMCRFPGRRVFEWALLLPLAVPTYVIAYAYTDFLQYAGPLQTTLREWFGWEHGDYAFPEVRSLGMAVVLFSVVLYPYVYLLVRAAFTEQSVCVLDVGRTLGLGKWRMFSRIAVPLARPAIVGGVALVMMETLNEFGAVQFLGVDTFTTGIYRTWFGLGEQVAAAQLAACLLVFVVIVLALERVSRGGGQYHHTTSKYQQLPEYPLRGAKALGAFLVCALPVLVGFLLPGALLLQMAINTGDPLFGVRFLEFAFNSVVLAAVASVVAVVLALMLSYSSRLNPTKPIRLATRLAASGYAVPGSVIAVGILIPLAWLDHHLNLFTREYFDVTAGLVFSGSAFVLIYAYAVRFLAVSFNTLEASLGKVTPTMDAVARTLGQSPLGTLWRVHTPMMRSSLLAAGILVFVDVMKELPATVILRPFNFDTLAIRAYNLASDERLAESATASLVIVAVGIIPVILLSRAMRHARPGERRTG</sequence>
<feature type="transmembrane region" description="Helical" evidence="7">
    <location>
        <begin position="539"/>
        <end position="561"/>
    </location>
</feature>
<feature type="transmembrane region" description="Helical" evidence="7">
    <location>
        <begin position="76"/>
        <end position="101"/>
    </location>
</feature>
<evidence type="ECO:0000313" key="10">
    <source>
        <dbReference type="Proteomes" id="UP000460751"/>
    </source>
</evidence>
<keyword evidence="3" id="KW-1003">Cell membrane</keyword>
<feature type="transmembrane region" description="Helical" evidence="7">
    <location>
        <begin position="121"/>
        <end position="145"/>
    </location>
</feature>
<protein>
    <submittedName>
        <fullName evidence="9">ABC transporter permease subunit</fullName>
    </submittedName>
</protein>
<dbReference type="GO" id="GO:0055085">
    <property type="term" value="P:transmembrane transport"/>
    <property type="evidence" value="ECO:0007669"/>
    <property type="project" value="InterPro"/>
</dbReference>
<dbReference type="PANTHER" id="PTHR30183">
    <property type="entry name" value="MOLYBDENUM TRANSPORT SYSTEM PERMEASE PROTEIN MODB"/>
    <property type="match status" value="1"/>
</dbReference>
<dbReference type="EMBL" id="WMEX01000003">
    <property type="protein sequence ID" value="MYL26499.1"/>
    <property type="molecule type" value="Genomic_DNA"/>
</dbReference>
<name>A0A9X4YB51_9GAMM</name>
<dbReference type="PANTHER" id="PTHR30183:SF2">
    <property type="entry name" value="IRON UTILIZATION PROTEIN"/>
    <property type="match status" value="1"/>
</dbReference>
<feature type="transmembrane region" description="Helical" evidence="7">
    <location>
        <begin position="157"/>
        <end position="175"/>
    </location>
</feature>
<keyword evidence="10" id="KW-1185">Reference proteome</keyword>
<dbReference type="Pfam" id="PF00528">
    <property type="entry name" value="BPD_transp_1"/>
    <property type="match status" value="1"/>
</dbReference>
<keyword evidence="4 7" id="KW-0812">Transmembrane</keyword>
<evidence type="ECO:0000256" key="5">
    <source>
        <dbReference type="ARBA" id="ARBA00022989"/>
    </source>
</evidence>
<organism evidence="9 10">
    <name type="scientific">Vreelandella halophila</name>
    <dbReference type="NCBI Taxonomy" id="86177"/>
    <lineage>
        <taxon>Bacteria</taxon>
        <taxon>Pseudomonadati</taxon>
        <taxon>Pseudomonadota</taxon>
        <taxon>Gammaproteobacteria</taxon>
        <taxon>Oceanospirillales</taxon>
        <taxon>Halomonadaceae</taxon>
        <taxon>Vreelandella</taxon>
    </lineage>
</organism>
<dbReference type="InterPro" id="IPR035906">
    <property type="entry name" value="MetI-like_sf"/>
</dbReference>
<feature type="transmembrane region" description="Helical" evidence="7">
    <location>
        <begin position="251"/>
        <end position="273"/>
    </location>
</feature>
<comment type="subcellular location">
    <subcellularLocation>
        <location evidence="1 7">Cell membrane</location>
        <topology evidence="1 7">Multi-pass membrane protein</topology>
    </subcellularLocation>
</comment>